<evidence type="ECO:0000313" key="5">
    <source>
        <dbReference type="Proteomes" id="UP000261811"/>
    </source>
</evidence>
<dbReference type="InterPro" id="IPR008979">
    <property type="entry name" value="Galactose-bd-like_sf"/>
</dbReference>
<dbReference type="Pfam" id="PF24607">
    <property type="entry name" value="CBM_AftD"/>
    <property type="match status" value="2"/>
</dbReference>
<feature type="domain" description="Arabinofuranosyltransferase D third carbohydrate binding module" evidence="3">
    <location>
        <begin position="248"/>
        <end position="367"/>
    </location>
</feature>
<protein>
    <submittedName>
        <fullName evidence="4">DUF3367 domain-containing protein</fullName>
    </submittedName>
</protein>
<sequence length="795" mass="82466">MDDVVQPLLRTRWGARQMVPQGSPGYARLLDAIDQRVTAGRGSAGLAEVLARSGVRYLLVRNDLARGDLLGAWPARVRQALDGSPGVKRVAAFGFQPGGWGDDAVGSRDQPYPAVEVYQVGGAQQVASLVAADGAVRLRGGPEGLLDLADAGVLKGRPVLVGDDASDLGGTSVASDAARLRTRSRSEIRAQIGPTLPAGAEPDASGGLGPDPGDPAWDGARTVAEYAGVKAVTASSSAADPDTPVGLEDPSALPSAAFDGDPATQWTTGGTRGPVGQWLRVDLPARLDPGALQVAFARNDLLGPAPARVAVETERGSREQDVRPVAGTQTLTAPPGPTSWVRLRIVAVAGTPPEGARVGVRELSIPGVTAERYLRLPAVPRQRGGTTSPQVMGRVTPPRSECMRGSVRWVCSPDLARGDEDGPVLRRVFTGRGGTAAVTGRAVVTDPGLADRLTRGHARTRVVASSTWTAEAPAQPRSAVDGDPATTWIAAGGDKRPTLTLSWGRTLKVGEVTVTRPPGVRGAMTVTVLGRHGAVREGLLDGAGRLRFAPMRTDRVTLRFMTSQIPVQVSEVAIPGVPGVPSAPNASGGRAARPFTTSCGTGPDLTLNGRAVQTRVSGTADDVLAGRPVTFRACRDVRLADGDNRVSAGGGRFRVDALTVDPGGALAGAAPGRTEPVTVRSWDAGERRVQVNAQRRSVLVVNENYNAGWEAATENGGRLRPVRLDGWRQGFEVPAGTSGTITLRYAPDTAYRGALFGGLALLALLVPVAVRRPGRGTPPAPGPLPAAPPRAPGTR</sequence>
<feature type="domain" description="Alpha-(1-&gt;3)-arabinofuranosyltransferase N-terminal GT-C" evidence="2">
    <location>
        <begin position="1"/>
        <end position="193"/>
    </location>
</feature>
<gene>
    <name evidence="4" type="ORF">DZF91_14110</name>
</gene>
<feature type="region of interest" description="Disordered" evidence="1">
    <location>
        <begin position="179"/>
        <end position="218"/>
    </location>
</feature>
<proteinExistence type="predicted"/>
<reference evidence="4 5" key="1">
    <citation type="submission" date="2018-08" db="EMBL/GenBank/DDBJ databases">
        <title>Actinomadura jelena sp. nov., a novel Actinomycete isolated from soil in Chad.</title>
        <authorList>
            <person name="Shi L."/>
        </authorList>
    </citation>
    <scope>NUCLEOTIDE SEQUENCE [LARGE SCALE GENOMIC DNA]</scope>
    <source>
        <strain evidence="4 5">NEAU-G17</strain>
    </source>
</reference>
<dbReference type="Pfam" id="PF11847">
    <property type="entry name" value="GT-C_AftD"/>
    <property type="match status" value="1"/>
</dbReference>
<dbReference type="EMBL" id="QURH01000240">
    <property type="protein sequence ID" value="RFU41010.1"/>
    <property type="molecule type" value="Genomic_DNA"/>
</dbReference>
<feature type="compositionally biased region" description="Pro residues" evidence="1">
    <location>
        <begin position="776"/>
        <end position="795"/>
    </location>
</feature>
<organism evidence="4 5">
    <name type="scientific">Actinomadura logoneensis</name>
    <dbReference type="NCBI Taxonomy" id="2293572"/>
    <lineage>
        <taxon>Bacteria</taxon>
        <taxon>Bacillati</taxon>
        <taxon>Actinomycetota</taxon>
        <taxon>Actinomycetes</taxon>
        <taxon>Streptosporangiales</taxon>
        <taxon>Thermomonosporaceae</taxon>
        <taxon>Actinomadura</taxon>
    </lineage>
</organism>
<feature type="compositionally biased region" description="Basic and acidic residues" evidence="1">
    <location>
        <begin position="313"/>
        <end position="322"/>
    </location>
</feature>
<feature type="region of interest" description="Disordered" evidence="1">
    <location>
        <begin position="380"/>
        <end position="399"/>
    </location>
</feature>
<evidence type="ECO:0000256" key="1">
    <source>
        <dbReference type="SAM" id="MobiDB-lite"/>
    </source>
</evidence>
<evidence type="ECO:0000259" key="3">
    <source>
        <dbReference type="Pfam" id="PF24607"/>
    </source>
</evidence>
<dbReference type="InterPro" id="IPR021798">
    <property type="entry name" value="AftD_N"/>
</dbReference>
<dbReference type="SUPFAM" id="SSF49785">
    <property type="entry name" value="Galactose-binding domain-like"/>
    <property type="match status" value="1"/>
</dbReference>
<feature type="region of interest" description="Disordered" evidence="1">
    <location>
        <begin position="775"/>
        <end position="795"/>
    </location>
</feature>
<dbReference type="Proteomes" id="UP000261811">
    <property type="component" value="Unassembled WGS sequence"/>
</dbReference>
<feature type="region of interest" description="Disordered" evidence="1">
    <location>
        <begin position="313"/>
        <end position="336"/>
    </location>
</feature>
<accession>A0A372JM32</accession>
<keyword evidence="5" id="KW-1185">Reference proteome</keyword>
<dbReference type="GO" id="GO:0016740">
    <property type="term" value="F:transferase activity"/>
    <property type="evidence" value="ECO:0007669"/>
    <property type="project" value="InterPro"/>
</dbReference>
<dbReference type="AlphaFoldDB" id="A0A372JM32"/>
<evidence type="ECO:0000313" key="4">
    <source>
        <dbReference type="EMBL" id="RFU41010.1"/>
    </source>
</evidence>
<dbReference type="Gene3D" id="2.60.120.260">
    <property type="entry name" value="Galactose-binding domain-like"/>
    <property type="match status" value="2"/>
</dbReference>
<evidence type="ECO:0000259" key="2">
    <source>
        <dbReference type="Pfam" id="PF11847"/>
    </source>
</evidence>
<name>A0A372JM32_9ACTN</name>
<feature type="domain" description="Arabinofuranosyltransferase D third carbohydrate binding module" evidence="3">
    <location>
        <begin position="470"/>
        <end position="564"/>
    </location>
</feature>
<dbReference type="InterPro" id="IPR056997">
    <property type="entry name" value="CBM_AftD"/>
</dbReference>
<comment type="caution">
    <text evidence="4">The sequence shown here is derived from an EMBL/GenBank/DDBJ whole genome shotgun (WGS) entry which is preliminary data.</text>
</comment>
<feature type="non-terminal residue" evidence="4">
    <location>
        <position position="795"/>
    </location>
</feature>